<feature type="transmembrane region" description="Helical" evidence="1">
    <location>
        <begin position="52"/>
        <end position="69"/>
    </location>
</feature>
<evidence type="ECO:0000313" key="3">
    <source>
        <dbReference type="Proteomes" id="UP001259239"/>
    </source>
</evidence>
<evidence type="ECO:0000256" key="1">
    <source>
        <dbReference type="SAM" id="Phobius"/>
    </source>
</evidence>
<dbReference type="RefSeq" id="WP_040931464.1">
    <property type="nucleotide sequence ID" value="NZ_CBCRXL010000020.1"/>
</dbReference>
<dbReference type="AlphaFoldDB" id="A0AAP5JVQ2"/>
<dbReference type="EMBL" id="JARQGV010000004">
    <property type="protein sequence ID" value="MDT2252800.1"/>
    <property type="molecule type" value="Genomic_DNA"/>
</dbReference>
<feature type="transmembrane region" description="Helical" evidence="1">
    <location>
        <begin position="12"/>
        <end position="32"/>
    </location>
</feature>
<sequence length="70" mass="7287">MLPPCLQSGLETGVVAGVGFSLLLGTGVFAGAGLGFSVEAGFDVPVLPRPGVFVNYFFFGFDFLFACSFK</sequence>
<keyword evidence="1" id="KW-0812">Transmembrane</keyword>
<evidence type="ECO:0000313" key="2">
    <source>
        <dbReference type="EMBL" id="MDT2252800.1"/>
    </source>
</evidence>
<accession>A0AAP5JVQ2</accession>
<keyword evidence="1" id="KW-1133">Transmembrane helix</keyword>
<proteinExistence type="predicted"/>
<reference evidence="2" key="1">
    <citation type="journal article" date="2023" name="J. Vet. Diagn. Invest.">
        <title>Oxytetracycline-resistant Paenibacillus larvae identified in commercial beekeeping operations in Saskatchewan using pooled honey sampling.</title>
        <authorList>
            <person name="Obshta O."/>
            <person name="Zabrodski M.W."/>
            <person name="Soomro T."/>
            <person name="Wilson G."/>
            <person name="Masood F."/>
            <person name="Thebeau J."/>
            <person name="Silva M.C.B."/>
            <person name="Biganski S."/>
            <person name="Kozii I.V."/>
            <person name="Koziy R.V."/>
            <person name="Raza M.F."/>
            <person name="Jose M.S."/>
            <person name="Simko E."/>
            <person name="Wood S.C."/>
        </authorList>
    </citation>
    <scope>NUCLEOTIDE SEQUENCE</scope>
    <source>
        <strain evidence="2">PL001</strain>
    </source>
</reference>
<name>A0AAP5JVQ2_9BACL</name>
<dbReference type="Proteomes" id="UP001259239">
    <property type="component" value="Unassembled WGS sequence"/>
</dbReference>
<reference evidence="2" key="2">
    <citation type="submission" date="2023-03" db="EMBL/GenBank/DDBJ databases">
        <authorList>
            <person name="Obshta O."/>
            <person name="Zabrodski M.W."/>
            <person name="Soomro T."/>
            <person name="Wilson G."/>
            <person name="Masood F."/>
            <person name="Thebeau J."/>
            <person name="Bezerra Da Silva M.C."/>
            <person name="Raza F."/>
            <person name="Biganski S."/>
            <person name="Jose M."/>
            <person name="Camilli M."/>
            <person name="Kozii I.V."/>
            <person name="Kozii R.V."/>
            <person name="Simko E."/>
            <person name="Wood S.C."/>
        </authorList>
    </citation>
    <scope>NUCLEOTIDE SEQUENCE</scope>
    <source>
        <strain evidence="2">PL001</strain>
    </source>
</reference>
<gene>
    <name evidence="2" type="ORF">P7H09_16460</name>
</gene>
<keyword evidence="1" id="KW-0472">Membrane</keyword>
<organism evidence="2 3">
    <name type="scientific">Paenibacillus larvae</name>
    <dbReference type="NCBI Taxonomy" id="1464"/>
    <lineage>
        <taxon>Bacteria</taxon>
        <taxon>Bacillati</taxon>
        <taxon>Bacillota</taxon>
        <taxon>Bacilli</taxon>
        <taxon>Bacillales</taxon>
        <taxon>Paenibacillaceae</taxon>
        <taxon>Paenibacillus</taxon>
    </lineage>
</organism>
<comment type="caution">
    <text evidence="2">The sequence shown here is derived from an EMBL/GenBank/DDBJ whole genome shotgun (WGS) entry which is preliminary data.</text>
</comment>
<protein>
    <submittedName>
        <fullName evidence="2">Uncharacterized protein</fullName>
    </submittedName>
</protein>